<keyword evidence="2" id="KW-1133">Transmembrane helix</keyword>
<sequence length="228" mass="25950">MCINNIKMTIFGSSCKIQNIHIDRSTMLAKRIFDLCLTLMMLIIVLPFFPLIAAAIKLNSKGDIFYRQLRVGKATADKIHIFEMIKFRSMQQDAESQTGAILASKEDQRVTTVGRFLRRTRIDELPQLFNVLRGDMSLVGPRPERPSFYQQLESEIPYFSERTYGVLPGITGLAQINQGYDTCIDDVRSKVGFDHSYALSLNSFSSWIKTDLYILMVTIKVVFSSQGQ</sequence>
<dbReference type="PANTHER" id="PTHR30576:SF0">
    <property type="entry name" value="UNDECAPRENYL-PHOSPHATE N-ACETYLGALACTOSAMINYL 1-PHOSPHATE TRANSFERASE-RELATED"/>
    <property type="match status" value="1"/>
</dbReference>
<keyword evidence="4" id="KW-0808">Transferase</keyword>
<protein>
    <submittedName>
        <fullName evidence="4">UDP-N-acetylgalactosamine-undecaprenyl-phosphate N-acetylgalactosaminephosphotransferase</fullName>
        <ecNumber evidence="4">2.7.8.40</ecNumber>
    </submittedName>
</protein>
<name>A0A1Y6MAG3_9GAMM</name>
<keyword evidence="2" id="KW-0472">Membrane</keyword>
<evidence type="ECO:0000256" key="1">
    <source>
        <dbReference type="ARBA" id="ARBA00006464"/>
    </source>
</evidence>
<keyword evidence="2" id="KW-0812">Transmembrane</keyword>
<evidence type="ECO:0000313" key="4">
    <source>
        <dbReference type="EMBL" id="SMY32730.1"/>
    </source>
</evidence>
<dbReference type="Proteomes" id="UP000195719">
    <property type="component" value="Unassembled WGS sequence"/>
</dbReference>
<dbReference type="EMBL" id="FYAJ01000001">
    <property type="protein sequence ID" value="SMY32730.1"/>
    <property type="molecule type" value="Genomic_DNA"/>
</dbReference>
<dbReference type="PANTHER" id="PTHR30576">
    <property type="entry name" value="COLANIC BIOSYNTHESIS UDP-GLUCOSE LIPID CARRIER TRANSFERASE"/>
    <property type="match status" value="1"/>
</dbReference>
<reference evidence="5" key="1">
    <citation type="submission" date="2017-06" db="EMBL/GenBank/DDBJ databases">
        <authorList>
            <person name="Rodrigo-Torres L."/>
            <person name="Arahal R.D."/>
            <person name="Lucena T."/>
        </authorList>
    </citation>
    <scope>NUCLEOTIDE SEQUENCE [LARGE SCALE GENOMIC DNA]</scope>
    <source>
        <strain evidence="5">CECT 9192</strain>
    </source>
</reference>
<keyword evidence="5" id="KW-1185">Reference proteome</keyword>
<dbReference type="InterPro" id="IPR003362">
    <property type="entry name" value="Bact_transf"/>
</dbReference>
<comment type="similarity">
    <text evidence="1">Belongs to the bacterial sugar transferase family.</text>
</comment>
<gene>
    <name evidence="4" type="primary">wecA_2</name>
    <name evidence="4" type="ORF">PAND9192_00581</name>
</gene>
<dbReference type="AlphaFoldDB" id="A0A1Y6MAG3"/>
<proteinExistence type="inferred from homology"/>
<feature type="transmembrane region" description="Helical" evidence="2">
    <location>
        <begin position="32"/>
        <end position="56"/>
    </location>
</feature>
<evidence type="ECO:0000256" key="2">
    <source>
        <dbReference type="SAM" id="Phobius"/>
    </source>
</evidence>
<feature type="domain" description="Bacterial sugar transferase" evidence="3">
    <location>
        <begin position="30"/>
        <end position="223"/>
    </location>
</feature>
<dbReference type="GO" id="GO:0016780">
    <property type="term" value="F:phosphotransferase activity, for other substituted phosphate groups"/>
    <property type="evidence" value="ECO:0007669"/>
    <property type="project" value="TreeGrafter"/>
</dbReference>
<evidence type="ECO:0000259" key="3">
    <source>
        <dbReference type="Pfam" id="PF02397"/>
    </source>
</evidence>
<dbReference type="Pfam" id="PF02397">
    <property type="entry name" value="Bac_transf"/>
    <property type="match status" value="1"/>
</dbReference>
<organism evidence="4 5">
    <name type="scientific">Photobacterium andalusiense</name>
    <dbReference type="NCBI Taxonomy" id="2204296"/>
    <lineage>
        <taxon>Bacteria</taxon>
        <taxon>Pseudomonadati</taxon>
        <taxon>Pseudomonadota</taxon>
        <taxon>Gammaproteobacteria</taxon>
        <taxon>Vibrionales</taxon>
        <taxon>Vibrionaceae</taxon>
        <taxon>Photobacterium</taxon>
    </lineage>
</organism>
<evidence type="ECO:0000313" key="5">
    <source>
        <dbReference type="Proteomes" id="UP000195719"/>
    </source>
</evidence>
<accession>A0A1Y6MAG3</accession>
<dbReference type="EC" id="2.7.8.40" evidence="4"/>